<dbReference type="EMBL" id="CP067422">
    <property type="protein sequence ID" value="QQP93691.1"/>
    <property type="molecule type" value="Genomic_DNA"/>
</dbReference>
<dbReference type="RefSeq" id="WP_201083444.1">
    <property type="nucleotide sequence ID" value="NZ_CP067422.1"/>
</dbReference>
<geneLocation type="plasmid" evidence="4 5">
    <name>pTT6-2</name>
</geneLocation>
<dbReference type="SMART" id="SM01043">
    <property type="entry name" value="BTAD"/>
    <property type="match status" value="1"/>
</dbReference>
<dbReference type="PANTHER" id="PTHR35807:SF1">
    <property type="entry name" value="TRANSCRIPTIONAL REGULATOR REDD"/>
    <property type="match status" value="1"/>
</dbReference>
<reference evidence="4" key="1">
    <citation type="submission" date="2021-02" db="EMBL/GenBank/DDBJ databases">
        <title>Skermanella TT6 skin isolate.</title>
        <authorList>
            <person name="Lee K."/>
            <person name="Ganzorig M."/>
        </authorList>
    </citation>
    <scope>NUCLEOTIDE SEQUENCE</scope>
    <source>
        <strain evidence="4">TT6</strain>
    </source>
</reference>
<proteinExistence type="predicted"/>
<name>A0ABX7BJD3_9PROT</name>
<evidence type="ECO:0000313" key="4">
    <source>
        <dbReference type="EMBL" id="QQP93691.1"/>
    </source>
</evidence>
<organism evidence="4 5">
    <name type="scientific">Skermanella cutis</name>
    <dbReference type="NCBI Taxonomy" id="2775420"/>
    <lineage>
        <taxon>Bacteria</taxon>
        <taxon>Pseudomonadati</taxon>
        <taxon>Pseudomonadota</taxon>
        <taxon>Alphaproteobacteria</taxon>
        <taxon>Rhodospirillales</taxon>
        <taxon>Azospirillaceae</taxon>
        <taxon>Skermanella</taxon>
    </lineage>
</organism>
<dbReference type="PANTHER" id="PTHR35807">
    <property type="entry name" value="TRANSCRIPTIONAL REGULATOR REDD-RELATED"/>
    <property type="match status" value="1"/>
</dbReference>
<dbReference type="SUPFAM" id="SSF48452">
    <property type="entry name" value="TPR-like"/>
    <property type="match status" value="2"/>
</dbReference>
<keyword evidence="2" id="KW-0804">Transcription</keyword>
<dbReference type="Gene3D" id="1.25.40.10">
    <property type="entry name" value="Tetratricopeptide repeat domain"/>
    <property type="match status" value="2"/>
</dbReference>
<dbReference type="Gene3D" id="1.10.10.10">
    <property type="entry name" value="Winged helix-like DNA-binding domain superfamily/Winged helix DNA-binding domain"/>
    <property type="match status" value="1"/>
</dbReference>
<evidence type="ECO:0000259" key="3">
    <source>
        <dbReference type="SMART" id="SM01043"/>
    </source>
</evidence>
<keyword evidence="5" id="KW-1185">Reference proteome</keyword>
<dbReference type="Proteomes" id="UP000595197">
    <property type="component" value="Plasmid pTT6-2"/>
</dbReference>
<protein>
    <recommendedName>
        <fullName evidence="3">Bacterial transcriptional activator domain-containing protein</fullName>
    </recommendedName>
</protein>
<gene>
    <name evidence="4" type="ORF">IGS68_32270</name>
</gene>
<sequence>MDGPTLRLLGGFSLADAGGCEVAVPGRKTRMLLAYLAMNAARPVPRERLAGLLWPDRDERSARHCLRQGLTELRRLGERAGGDLIRTGGDTVAAALPEGRVDVPAVERLAREGTPDALRAAAGLCAGPLLPGEETGSDDFDMWLSGERARVARIAGGVFARLTALCEERGDRDGAAWAAERWLVLDPACEEAHRSLMRDHAQAGRRSEAILQYHACAEAVRRRLDAEPEERTVELLRGIRDGAWTVPAAPRPAVSSGPEPQGLPGKPSLAVLPFEMLDGPAEGGGIADGLAHDILTRLSRLRSMFVIAHGSSFRFRGVGIDPRSLGEALGARYLVTGTVRTHGGRLRLAVTLVDAGSGTVLWSEVLERRLDDLFAVQDELTARIAAVLETEIEAAEIRRSLTWPSERLDAWGAYHRGLWHMFRFTRGDNDTARGFFRQALRLDPLSARAHAGLSFTHFQDAFLHRLGDWRREADHAYRFAEQSVALDERDPTTHWVLGRALWLLKRQDPAVEELEVAVDLNPNFALGHYTIAFVQSQGGDAAAALEAAELAQRLSPLDPLLFAMLGARALAWMNLGDYAQAAAWGERAARRPNAHVHIHAIAAFCDALADRREEARVHARRIRAEMPSYRCGDFLTAFRTLRPPVAELIRRVGPGIGIPG</sequence>
<accession>A0ABX7BJD3</accession>
<evidence type="ECO:0000256" key="2">
    <source>
        <dbReference type="ARBA" id="ARBA00023163"/>
    </source>
</evidence>
<keyword evidence="1" id="KW-0805">Transcription regulation</keyword>
<dbReference type="InterPro" id="IPR051677">
    <property type="entry name" value="AfsR-DnrI-RedD_regulator"/>
</dbReference>
<evidence type="ECO:0000313" key="5">
    <source>
        <dbReference type="Proteomes" id="UP000595197"/>
    </source>
</evidence>
<dbReference type="InterPro" id="IPR011990">
    <property type="entry name" value="TPR-like_helical_dom_sf"/>
</dbReference>
<dbReference type="Pfam" id="PF03704">
    <property type="entry name" value="BTAD"/>
    <property type="match status" value="1"/>
</dbReference>
<dbReference type="InterPro" id="IPR036388">
    <property type="entry name" value="WH-like_DNA-bd_sf"/>
</dbReference>
<keyword evidence="4" id="KW-0614">Plasmid</keyword>
<dbReference type="InterPro" id="IPR005158">
    <property type="entry name" value="BTAD"/>
</dbReference>
<feature type="domain" description="Bacterial transcriptional activator" evidence="3">
    <location>
        <begin position="101"/>
        <end position="240"/>
    </location>
</feature>
<dbReference type="SUPFAM" id="SSF46894">
    <property type="entry name" value="C-terminal effector domain of the bipartite response regulators"/>
    <property type="match status" value="1"/>
</dbReference>
<evidence type="ECO:0000256" key="1">
    <source>
        <dbReference type="ARBA" id="ARBA00023015"/>
    </source>
</evidence>
<dbReference type="InterPro" id="IPR016032">
    <property type="entry name" value="Sig_transdc_resp-reg_C-effctor"/>
</dbReference>